<keyword evidence="2" id="KW-1185">Reference proteome</keyword>
<organism evidence="1 2">
    <name type="scientific">Panicum virgatum</name>
    <name type="common">Blackwell switchgrass</name>
    <dbReference type="NCBI Taxonomy" id="38727"/>
    <lineage>
        <taxon>Eukaryota</taxon>
        <taxon>Viridiplantae</taxon>
        <taxon>Streptophyta</taxon>
        <taxon>Embryophyta</taxon>
        <taxon>Tracheophyta</taxon>
        <taxon>Spermatophyta</taxon>
        <taxon>Magnoliopsida</taxon>
        <taxon>Liliopsida</taxon>
        <taxon>Poales</taxon>
        <taxon>Poaceae</taxon>
        <taxon>PACMAD clade</taxon>
        <taxon>Panicoideae</taxon>
        <taxon>Panicodae</taxon>
        <taxon>Paniceae</taxon>
        <taxon>Panicinae</taxon>
        <taxon>Panicum</taxon>
        <taxon>Panicum sect. Hiantes</taxon>
    </lineage>
</organism>
<evidence type="ECO:0000313" key="1">
    <source>
        <dbReference type="EMBL" id="KAG2552250.1"/>
    </source>
</evidence>
<protein>
    <recommendedName>
        <fullName evidence="3">Ricin B lectin domain-containing protein</fullName>
    </recommendedName>
</protein>
<dbReference type="PANTHER" id="PTHR31257:SF13">
    <property type="entry name" value="OS03G0325900 PROTEIN"/>
    <property type="match status" value="1"/>
</dbReference>
<dbReference type="Gene3D" id="2.80.10.50">
    <property type="match status" value="2"/>
</dbReference>
<evidence type="ECO:0000313" key="2">
    <source>
        <dbReference type="Proteomes" id="UP000823388"/>
    </source>
</evidence>
<dbReference type="EMBL" id="CM029053">
    <property type="protein sequence ID" value="KAG2552250.1"/>
    <property type="molecule type" value="Genomic_DNA"/>
</dbReference>
<dbReference type="Proteomes" id="UP000823388">
    <property type="component" value="Chromosome 9K"/>
</dbReference>
<dbReference type="PANTHER" id="PTHR31257">
    <property type="entry name" value="RICIN B-LIKE LECTIN EULS3"/>
    <property type="match status" value="1"/>
</dbReference>
<accession>A0A8T0NS48</accession>
<dbReference type="InterPro" id="IPR040249">
    <property type="entry name" value="Ricin_B-like_lectin_EULS3-like"/>
</dbReference>
<proteinExistence type="predicted"/>
<dbReference type="SUPFAM" id="SSF50370">
    <property type="entry name" value="Ricin B-like lectins"/>
    <property type="match status" value="2"/>
</dbReference>
<name>A0A8T0NS48_PANVG</name>
<gene>
    <name evidence="1" type="ORF">PVAP13_9KG091000</name>
</gene>
<dbReference type="AlphaFoldDB" id="A0A8T0NS48"/>
<reference evidence="1" key="1">
    <citation type="submission" date="2020-05" db="EMBL/GenBank/DDBJ databases">
        <title>WGS assembly of Panicum virgatum.</title>
        <authorList>
            <person name="Lovell J.T."/>
            <person name="Jenkins J."/>
            <person name="Shu S."/>
            <person name="Juenger T.E."/>
            <person name="Schmutz J."/>
        </authorList>
    </citation>
    <scope>NUCLEOTIDE SEQUENCE</scope>
    <source>
        <strain evidence="1">AP13</strain>
    </source>
</reference>
<dbReference type="CDD" id="cd23431">
    <property type="entry name" value="beta-trefoil_Ricin_AtEULS3-like"/>
    <property type="match status" value="1"/>
</dbReference>
<dbReference type="InterPro" id="IPR035992">
    <property type="entry name" value="Ricin_B-like_lectins"/>
</dbReference>
<comment type="caution">
    <text evidence="1">The sequence shown here is derived from an EMBL/GenBank/DDBJ whole genome shotgun (WGS) entry which is preliminary data.</text>
</comment>
<sequence length="290" mass="31429">MASTFRIRCRASEDLTLAVGGGEPILTKADGRDDRLLWLKDLAYGAGVTDEAGSPAFALVKEATEEVLKHSLGHGHPVRAVKLHLAGYSEEDLGDGFRRVHMVNNRDFILDAEEAIPDLGGARDGTRLILFRWNGGLNQQWRIAPHGAPVPAVPEHARPLRILCQSGQGLSLTCWIQSFRNAGHVTDGAGRRAFALVNRATGKALGRRRGDELVCLGGHRPDSVDVALLWTQSDDLSEGFHHIRTVGDVDTVLDAANGVPEAGGAHDGTPILVFPWNGGCNQKWKMLPFY</sequence>
<evidence type="ECO:0008006" key="3">
    <source>
        <dbReference type="Google" id="ProtNLM"/>
    </source>
</evidence>